<comment type="similarity">
    <text evidence="2">Belongs to the BUD31 (G10) family.</text>
</comment>
<comment type="subcellular location">
    <subcellularLocation>
        <location evidence="1">Nucleus</location>
    </subcellularLocation>
</comment>
<dbReference type="Proteomes" id="UP000694700">
    <property type="component" value="Unplaced"/>
</dbReference>
<evidence type="ECO:0000313" key="5">
    <source>
        <dbReference type="Ensembl" id="ENSCCRP00015067275.1"/>
    </source>
</evidence>
<dbReference type="AlphaFoldDB" id="A0A8C1ZBD4"/>
<evidence type="ECO:0000313" key="6">
    <source>
        <dbReference type="Proteomes" id="UP000694700"/>
    </source>
</evidence>
<evidence type="ECO:0000256" key="4">
    <source>
        <dbReference type="ARBA" id="ARBA00023242"/>
    </source>
</evidence>
<dbReference type="PROSITE" id="PS00997">
    <property type="entry name" value="G10_1"/>
    <property type="match status" value="1"/>
</dbReference>
<accession>A0A8C1ZBD4</accession>
<proteinExistence type="inferred from homology"/>
<dbReference type="PRINTS" id="PR00322">
    <property type="entry name" value="G10"/>
</dbReference>
<reference evidence="5" key="1">
    <citation type="submission" date="2025-08" db="UniProtKB">
        <authorList>
            <consortium name="Ensembl"/>
        </authorList>
    </citation>
    <scope>IDENTIFICATION</scope>
</reference>
<dbReference type="GO" id="GO:0000398">
    <property type="term" value="P:mRNA splicing, via spliceosome"/>
    <property type="evidence" value="ECO:0007669"/>
    <property type="project" value="TreeGrafter"/>
</dbReference>
<dbReference type="Pfam" id="PF01125">
    <property type="entry name" value="BUD31"/>
    <property type="match status" value="1"/>
</dbReference>
<dbReference type="GO" id="GO:0005681">
    <property type="term" value="C:spliceosomal complex"/>
    <property type="evidence" value="ECO:0007669"/>
    <property type="project" value="TreeGrafter"/>
</dbReference>
<sequence length="163" mass="19402">MPKVKRSRKPPPDGWELIEPTLDELDQKMREAETDPHEGKRKVESLWPIFRLHHQRSRYIFDLFYKRKAISRELYEYCIREGYADKNLIAKWKKQGYENLCCLRCIQTRDTNFGTNCICRVPKGKLEVVSYASSFIYSKSNTSVRCFFFHQKAVQLLNVCLKN</sequence>
<protein>
    <recommendedName>
        <fullName evidence="3">Protein BUD31 homolog</fullName>
    </recommendedName>
</protein>
<evidence type="ECO:0000256" key="1">
    <source>
        <dbReference type="ARBA" id="ARBA00004123"/>
    </source>
</evidence>
<dbReference type="Ensembl" id="ENSCCRT00015069463.1">
    <property type="protein sequence ID" value="ENSCCRP00015067275.1"/>
    <property type="gene ID" value="ENSCCRG00015027376.1"/>
</dbReference>
<dbReference type="InterPro" id="IPR001748">
    <property type="entry name" value="BUD31"/>
</dbReference>
<evidence type="ECO:0000256" key="3">
    <source>
        <dbReference type="ARBA" id="ARBA00015122"/>
    </source>
</evidence>
<name>A0A8C1ZBD4_CYPCA</name>
<dbReference type="InterPro" id="IPR018230">
    <property type="entry name" value="BUD31/G10-rel_CS"/>
</dbReference>
<organism evidence="5 6">
    <name type="scientific">Cyprinus carpio</name>
    <name type="common">Common carp</name>
    <dbReference type="NCBI Taxonomy" id="7962"/>
    <lineage>
        <taxon>Eukaryota</taxon>
        <taxon>Metazoa</taxon>
        <taxon>Chordata</taxon>
        <taxon>Craniata</taxon>
        <taxon>Vertebrata</taxon>
        <taxon>Euteleostomi</taxon>
        <taxon>Actinopterygii</taxon>
        <taxon>Neopterygii</taxon>
        <taxon>Teleostei</taxon>
        <taxon>Ostariophysi</taxon>
        <taxon>Cypriniformes</taxon>
        <taxon>Cyprinidae</taxon>
        <taxon>Cyprininae</taxon>
        <taxon>Cyprinus</taxon>
    </lineage>
</organism>
<dbReference type="PANTHER" id="PTHR19411:SF0">
    <property type="entry name" value="PROTEIN BUD31 HOMOLOG"/>
    <property type="match status" value="1"/>
</dbReference>
<dbReference type="PANTHER" id="PTHR19411">
    <property type="entry name" value="PROTEIN BUD31-RELATED"/>
    <property type="match status" value="1"/>
</dbReference>
<keyword evidence="4" id="KW-0539">Nucleus</keyword>
<evidence type="ECO:0000256" key="2">
    <source>
        <dbReference type="ARBA" id="ARBA00005287"/>
    </source>
</evidence>